<keyword evidence="1" id="KW-0732">Signal</keyword>
<protein>
    <recommendedName>
        <fullName evidence="4">DUF4595 domain-containing protein</fullName>
    </recommendedName>
</protein>
<accession>A0ABU4R839</accession>
<comment type="caution">
    <text evidence="2">The sequence shown here is derived from an EMBL/GenBank/DDBJ whole genome shotgun (WGS) entry which is preliminary data.</text>
</comment>
<dbReference type="PROSITE" id="PS51257">
    <property type="entry name" value="PROKAR_LIPOPROTEIN"/>
    <property type="match status" value="1"/>
</dbReference>
<sequence>MKKNLSLFCALMLVLISCSGEDSSLNSSDVLMKKKVVTSTGRDNTIEISTTYYTYEGKKLVKEVGTNDSFFDNRRNYDYTKKYYYTGNLITKCEEMSGTDYLTVTELTYVNDKLKTMLVKVGYQNGVIIYATKTTCTHNDDGTVSFVKVNIDRETKVESVLENGKWIYANGNIIRKETTDKWGSRSEVYEYDRKNGIFRNVTGANLLVGNLIFGYSGFGYSGFGYSKNNELKMTVTTANSNATFTHSTIYNYNKDNFPTFGKFEGNDESTSIISRYFY</sequence>
<evidence type="ECO:0000313" key="3">
    <source>
        <dbReference type="Proteomes" id="UP001273350"/>
    </source>
</evidence>
<evidence type="ECO:0000313" key="2">
    <source>
        <dbReference type="EMBL" id="MDX6188757.1"/>
    </source>
</evidence>
<evidence type="ECO:0008006" key="4">
    <source>
        <dbReference type="Google" id="ProtNLM"/>
    </source>
</evidence>
<organism evidence="2 3">
    <name type="scientific">Flavobacterium cupriresistens</name>
    <dbReference type="NCBI Taxonomy" id="2893885"/>
    <lineage>
        <taxon>Bacteria</taxon>
        <taxon>Pseudomonadati</taxon>
        <taxon>Bacteroidota</taxon>
        <taxon>Flavobacteriia</taxon>
        <taxon>Flavobacteriales</taxon>
        <taxon>Flavobacteriaceae</taxon>
        <taxon>Flavobacterium</taxon>
    </lineage>
</organism>
<name>A0ABU4R839_9FLAO</name>
<dbReference type="EMBL" id="JAWXVI010000003">
    <property type="protein sequence ID" value="MDX6188757.1"/>
    <property type="molecule type" value="Genomic_DNA"/>
</dbReference>
<dbReference type="Proteomes" id="UP001273350">
    <property type="component" value="Unassembled WGS sequence"/>
</dbReference>
<gene>
    <name evidence="2" type="ORF">SGQ83_05300</name>
</gene>
<reference evidence="2 3" key="1">
    <citation type="submission" date="2023-11" db="EMBL/GenBank/DDBJ databases">
        <title>Unpublished Manusciprt.</title>
        <authorList>
            <person name="Saticioglu I.B."/>
            <person name="Ay H."/>
            <person name="Ajmi N."/>
            <person name="Altun S."/>
            <person name="Duman M."/>
        </authorList>
    </citation>
    <scope>NUCLEOTIDE SEQUENCE [LARGE SCALE GENOMIC DNA]</scope>
    <source>
        <strain evidence="2 3">Fl-318</strain>
    </source>
</reference>
<feature type="chain" id="PRO_5045096855" description="DUF4595 domain-containing protein" evidence="1">
    <location>
        <begin position="21"/>
        <end position="278"/>
    </location>
</feature>
<proteinExistence type="predicted"/>
<feature type="signal peptide" evidence="1">
    <location>
        <begin position="1"/>
        <end position="20"/>
    </location>
</feature>
<keyword evidence="3" id="KW-1185">Reference proteome</keyword>
<dbReference type="RefSeq" id="WP_230004707.1">
    <property type="nucleotide sequence ID" value="NZ_CP087134.1"/>
</dbReference>
<evidence type="ECO:0000256" key="1">
    <source>
        <dbReference type="SAM" id="SignalP"/>
    </source>
</evidence>